<feature type="transmembrane region" description="Helical" evidence="6">
    <location>
        <begin position="21"/>
        <end position="38"/>
    </location>
</feature>
<feature type="transmembrane region" description="Helical" evidence="6">
    <location>
        <begin position="80"/>
        <end position="100"/>
    </location>
</feature>
<feature type="transmembrane region" description="Helical" evidence="6">
    <location>
        <begin position="287"/>
        <end position="308"/>
    </location>
</feature>
<evidence type="ECO:0000256" key="3">
    <source>
        <dbReference type="ARBA" id="ARBA00022692"/>
    </source>
</evidence>
<sequence>MSNSKAKEKEKKKGFKIPHTFTIIFSLIVLMAGLTWIVPSGEFAREDVDGRSVVVPGTYQEVDSNPQGVTDIFTAPINGFIDAAEVVGFVLLVGGAFGIVNKTGAIEAGIGHAVSKMRGLEFLIIPVSMILFALGGSTFGMCEETLPFYMIFIPLMTSLGYDSLTGIAVVFMGAATGVAASTINPFSVGIAQALADIAPGSGVQYRAIMFVILMAISIGFVMIYAHRVKKDPKKSIVYDLDKKNKSHFVMDDSGIKKFTGKEMAVLVVFIVGMITMVWGVLSQGWYIPEIAMIFCIIGLLSGIVGGLGQTQIVSSFIGGAGDMISAALAIALARGIVIVAQNGFIIDTILNSAAEFLKGLPKAVFINLTLLLENALAFLIPSSSGLASLTVPVLTPLGELVGVSGQEIVTSFQFGTGLTNMITPTSGVLMGALAVARIPWDKWFRFVLPLLAILLVTCMAFLTVGLYIGF</sequence>
<dbReference type="PANTHER" id="PTHR43652">
    <property type="entry name" value="BASIC AMINO ACID ANTIPORTER YFCC-RELATED"/>
    <property type="match status" value="1"/>
</dbReference>
<comment type="caution">
    <text evidence="7">The sequence shown here is derived from an EMBL/GenBank/DDBJ whole genome shotgun (WGS) entry which is preliminary data.</text>
</comment>
<evidence type="ECO:0000256" key="5">
    <source>
        <dbReference type="ARBA" id="ARBA00023136"/>
    </source>
</evidence>
<feature type="transmembrane region" description="Helical" evidence="6">
    <location>
        <begin position="320"/>
        <end position="340"/>
    </location>
</feature>
<keyword evidence="8" id="KW-1185">Reference proteome</keyword>
<keyword evidence="2" id="KW-1003">Cell membrane</keyword>
<dbReference type="GO" id="GO:0005886">
    <property type="term" value="C:plasma membrane"/>
    <property type="evidence" value="ECO:0007669"/>
    <property type="project" value="UniProtKB-SubCell"/>
</dbReference>
<dbReference type="EMBL" id="NOJY02000003">
    <property type="protein sequence ID" value="RDY29158.1"/>
    <property type="molecule type" value="Genomic_DNA"/>
</dbReference>
<feature type="transmembrane region" description="Helical" evidence="6">
    <location>
        <begin position="171"/>
        <end position="195"/>
    </location>
</feature>
<reference evidence="7 8" key="1">
    <citation type="journal article" date="2017" name="Genome Announc.">
        <title>Draft Genome Sequence of Romboutsia weinsteinii sp. nov. Strain CCRI-19649(T) Isolated from Surface Water.</title>
        <authorList>
            <person name="Maheux A.F."/>
            <person name="Boudreau D.K."/>
            <person name="Berube E."/>
            <person name="Boissinot M."/>
            <person name="Cantin P."/>
            <person name="Raymond F."/>
            <person name="Corbeil J."/>
            <person name="Omar R.F."/>
            <person name="Bergeron M.G."/>
        </authorList>
    </citation>
    <scope>NUCLEOTIDE SEQUENCE [LARGE SCALE GENOMIC DNA]</scope>
    <source>
        <strain evidence="7 8">CCRI-19649</strain>
    </source>
</reference>
<dbReference type="InterPro" id="IPR018385">
    <property type="entry name" value="C4_dicarb_anaerob_car-like"/>
</dbReference>
<evidence type="ECO:0000313" key="8">
    <source>
        <dbReference type="Proteomes" id="UP000215694"/>
    </source>
</evidence>
<dbReference type="OrthoDB" id="255482at2"/>
<evidence type="ECO:0000256" key="1">
    <source>
        <dbReference type="ARBA" id="ARBA00004651"/>
    </source>
</evidence>
<feature type="transmembrane region" description="Helical" evidence="6">
    <location>
        <begin position="207"/>
        <end position="225"/>
    </location>
</feature>
<keyword evidence="5 6" id="KW-0472">Membrane</keyword>
<dbReference type="PANTHER" id="PTHR43652:SF6">
    <property type="entry name" value="ARGININE REPRESSOR"/>
    <property type="match status" value="1"/>
</dbReference>
<gene>
    <name evidence="7" type="ORF">CHL78_002295</name>
</gene>
<dbReference type="InterPro" id="IPR051679">
    <property type="entry name" value="DASS-Related_Transporters"/>
</dbReference>
<keyword evidence="4 6" id="KW-1133">Transmembrane helix</keyword>
<name>A0A371J908_9FIRM</name>
<dbReference type="Proteomes" id="UP000215694">
    <property type="component" value="Unassembled WGS sequence"/>
</dbReference>
<evidence type="ECO:0000256" key="6">
    <source>
        <dbReference type="SAM" id="Phobius"/>
    </source>
</evidence>
<protein>
    <submittedName>
        <fullName evidence="7">Putative basic amino acid antiporter YfcC</fullName>
    </submittedName>
</protein>
<comment type="subcellular location">
    <subcellularLocation>
        <location evidence="1">Cell membrane</location>
        <topology evidence="1">Multi-pass membrane protein</topology>
    </subcellularLocation>
</comment>
<dbReference type="RefSeq" id="WP_094368634.1">
    <property type="nucleotide sequence ID" value="NZ_NOJY02000003.1"/>
</dbReference>
<evidence type="ECO:0000256" key="2">
    <source>
        <dbReference type="ARBA" id="ARBA00022475"/>
    </source>
</evidence>
<feature type="transmembrane region" description="Helical" evidence="6">
    <location>
        <begin position="263"/>
        <end position="281"/>
    </location>
</feature>
<dbReference type="AlphaFoldDB" id="A0A371J908"/>
<feature type="transmembrane region" description="Helical" evidence="6">
    <location>
        <begin position="446"/>
        <end position="468"/>
    </location>
</feature>
<evidence type="ECO:0000313" key="7">
    <source>
        <dbReference type="EMBL" id="RDY29158.1"/>
    </source>
</evidence>
<organism evidence="7 8">
    <name type="scientific">Romboutsia weinsteinii</name>
    <dbReference type="NCBI Taxonomy" id="2020949"/>
    <lineage>
        <taxon>Bacteria</taxon>
        <taxon>Bacillati</taxon>
        <taxon>Bacillota</taxon>
        <taxon>Clostridia</taxon>
        <taxon>Peptostreptococcales</taxon>
        <taxon>Peptostreptococcaceae</taxon>
        <taxon>Romboutsia</taxon>
    </lineage>
</organism>
<accession>A0A371J908</accession>
<feature type="transmembrane region" description="Helical" evidence="6">
    <location>
        <begin position="120"/>
        <end position="140"/>
    </location>
</feature>
<evidence type="ECO:0000256" key="4">
    <source>
        <dbReference type="ARBA" id="ARBA00022989"/>
    </source>
</evidence>
<keyword evidence="3 6" id="KW-0812">Transmembrane</keyword>
<proteinExistence type="predicted"/>
<dbReference type="Pfam" id="PF03606">
    <property type="entry name" value="DcuC"/>
    <property type="match status" value="1"/>
</dbReference>